<dbReference type="OrthoDB" id="5862353at2759"/>
<accession>A0A2A6B498</accession>
<reference evidence="2" key="1">
    <citation type="journal article" date="2008" name="Nat. Genet.">
        <title>The Pristionchus pacificus genome provides a unique perspective on nematode lifestyle and parasitism.</title>
        <authorList>
            <person name="Dieterich C."/>
            <person name="Clifton S.W."/>
            <person name="Schuster L.N."/>
            <person name="Chinwalla A."/>
            <person name="Delehaunty K."/>
            <person name="Dinkelacker I."/>
            <person name="Fulton L."/>
            <person name="Fulton R."/>
            <person name="Godfrey J."/>
            <person name="Minx P."/>
            <person name="Mitreva M."/>
            <person name="Roeseler W."/>
            <person name="Tian H."/>
            <person name="Witte H."/>
            <person name="Yang S.P."/>
            <person name="Wilson R.K."/>
            <person name="Sommer R.J."/>
        </authorList>
    </citation>
    <scope>NUCLEOTIDE SEQUENCE [LARGE SCALE GENOMIC DNA]</scope>
    <source>
        <strain evidence="2">PS312</strain>
    </source>
</reference>
<dbReference type="Proteomes" id="UP000005239">
    <property type="component" value="Unassembled WGS sequence"/>
</dbReference>
<protein>
    <submittedName>
        <fullName evidence="1">Nlp-37</fullName>
    </submittedName>
</protein>
<organism evidence="1 2">
    <name type="scientific">Pristionchus pacificus</name>
    <name type="common">Parasitic nematode worm</name>
    <dbReference type="NCBI Taxonomy" id="54126"/>
    <lineage>
        <taxon>Eukaryota</taxon>
        <taxon>Metazoa</taxon>
        <taxon>Ecdysozoa</taxon>
        <taxon>Nematoda</taxon>
        <taxon>Chromadorea</taxon>
        <taxon>Rhabditida</taxon>
        <taxon>Rhabditina</taxon>
        <taxon>Diplogasteromorpha</taxon>
        <taxon>Diplogasteroidea</taxon>
        <taxon>Neodiplogasteridae</taxon>
        <taxon>Pristionchus</taxon>
    </lineage>
</organism>
<accession>A0A8R1UT20</accession>
<reference evidence="1" key="2">
    <citation type="submission" date="2022-06" db="UniProtKB">
        <authorList>
            <consortium name="EnsemblMetazoa"/>
        </authorList>
    </citation>
    <scope>IDENTIFICATION</scope>
    <source>
        <strain evidence="1">PS312</strain>
    </source>
</reference>
<evidence type="ECO:0000313" key="1">
    <source>
        <dbReference type="EnsemblMetazoa" id="PPA38248.1"/>
    </source>
</evidence>
<name>A0A2A6B498_PRIPA</name>
<sequence>MPSISVTLAKLLLCVAAFLCVLSQGLPIDSSRISLATDSDYYSAFPYPMYRQLRKRNNAEVVNHLLKNFSQLNRLGDVGRR</sequence>
<proteinExistence type="predicted"/>
<gene>
    <name evidence="1" type="primary">WBGene00276617</name>
</gene>
<dbReference type="EnsemblMetazoa" id="PPA38248.1">
    <property type="protein sequence ID" value="PPA38248.1"/>
    <property type="gene ID" value="WBGene00276617"/>
</dbReference>
<dbReference type="AlphaFoldDB" id="A0A2A6B498"/>
<keyword evidence="2" id="KW-1185">Reference proteome</keyword>
<evidence type="ECO:0000313" key="2">
    <source>
        <dbReference type="Proteomes" id="UP000005239"/>
    </source>
</evidence>